<sequence>MVRIIEGIDGPTGGKRPFRLHSFSMKTAKLLSVLFISSALLTTACTPKDEAVTTDAVRKKIIAQNERKNKKNTKPGQQGFKFQFGSFSSTTLIVGKQLEGLEVLRYALDSQDVNKSVYKAEVTKRDDGGDTVKLVADKVVTAYTTSKGEFANTLTKTWEVDVTYVDGQVATVKAVSKKSRNSLDQKNLEKTFVNMNEDEAVVEALNENGVLKVSITAKGVINGRLKNAATREQYEFSEKLEVSLEELLAGKVAVKNADAKLDYIKEGGKPWTSSMKAGKMSVELQGLCNVAIFDTVMKGKNPKNMISTAEGIEVTQSSFKSTYGACGSRPTIDLSLMLIY</sequence>
<dbReference type="Proteomes" id="UP000197003">
    <property type="component" value="Chromosome"/>
</dbReference>
<protein>
    <submittedName>
        <fullName evidence="1">Uncharacterized protein</fullName>
    </submittedName>
</protein>
<dbReference type="OrthoDB" id="5289770at2"/>
<evidence type="ECO:0000313" key="1">
    <source>
        <dbReference type="EMBL" id="ASD63412.1"/>
    </source>
</evidence>
<gene>
    <name evidence="1" type="ORF">B9G79_07410</name>
</gene>
<evidence type="ECO:0000313" key="2">
    <source>
        <dbReference type="Proteomes" id="UP000197003"/>
    </source>
</evidence>
<dbReference type="AlphaFoldDB" id="A0A1Z3N7F3"/>
<dbReference type="EMBL" id="CP020946">
    <property type="protein sequence ID" value="ASD63412.1"/>
    <property type="molecule type" value="Genomic_DNA"/>
</dbReference>
<name>A0A1Z3N7F3_BDEBC</name>
<reference evidence="1 2" key="1">
    <citation type="submission" date="2017-04" db="EMBL/GenBank/DDBJ databases">
        <title>Whole genome sequence of Bdellovibrio bacteriovorus strain SSB218315.</title>
        <authorList>
            <person name="Oyedara O."/>
            <person name="Rodriguez-Perez M.A."/>
        </authorList>
    </citation>
    <scope>NUCLEOTIDE SEQUENCE [LARGE SCALE GENOMIC DNA]</scope>
    <source>
        <strain evidence="1 2">SSB218315</strain>
    </source>
</reference>
<organism evidence="1 2">
    <name type="scientific">Bdellovibrio bacteriovorus</name>
    <dbReference type="NCBI Taxonomy" id="959"/>
    <lineage>
        <taxon>Bacteria</taxon>
        <taxon>Pseudomonadati</taxon>
        <taxon>Bdellovibrionota</taxon>
        <taxon>Bdellovibrionia</taxon>
        <taxon>Bdellovibrionales</taxon>
        <taxon>Pseudobdellovibrionaceae</taxon>
        <taxon>Bdellovibrio</taxon>
    </lineage>
</organism>
<accession>A0A1Z3N7F3</accession>
<proteinExistence type="predicted"/>